<feature type="region of interest" description="Disordered" evidence="9">
    <location>
        <begin position="250"/>
        <end position="282"/>
    </location>
</feature>
<dbReference type="OrthoDB" id="296386at2759"/>
<keyword evidence="4 8" id="KW-0812">Transmembrane</keyword>
<evidence type="ECO:0000256" key="7">
    <source>
        <dbReference type="ARBA" id="ARBA00023180"/>
    </source>
</evidence>
<protein>
    <recommendedName>
        <fullName evidence="8">Anoctamin</fullName>
    </recommendedName>
</protein>
<comment type="caution">
    <text evidence="12">The sequence shown here is derived from an EMBL/GenBank/DDBJ whole genome shotgun (WGS) entry which is preliminary data.</text>
</comment>
<evidence type="ECO:0000256" key="9">
    <source>
        <dbReference type="SAM" id="MobiDB-lite"/>
    </source>
</evidence>
<feature type="compositionally biased region" description="Basic and acidic residues" evidence="9">
    <location>
        <begin position="15"/>
        <end position="24"/>
    </location>
</feature>
<evidence type="ECO:0000256" key="5">
    <source>
        <dbReference type="ARBA" id="ARBA00022989"/>
    </source>
</evidence>
<feature type="transmembrane region" description="Helical" evidence="8">
    <location>
        <begin position="691"/>
        <end position="710"/>
    </location>
</feature>
<feature type="transmembrane region" description="Helical" evidence="8">
    <location>
        <begin position="1066"/>
        <end position="1087"/>
    </location>
</feature>
<feature type="domain" description="Anoctamin transmembrane" evidence="10">
    <location>
        <begin position="528"/>
        <end position="1101"/>
    </location>
</feature>
<gene>
    <name evidence="12" type="ORF">PVAND_004889</name>
</gene>
<feature type="region of interest" description="Disordered" evidence="9">
    <location>
        <begin position="1"/>
        <end position="24"/>
    </location>
</feature>
<accession>A0A9J6BY93</accession>
<evidence type="ECO:0000256" key="1">
    <source>
        <dbReference type="ARBA" id="ARBA00004651"/>
    </source>
</evidence>
<evidence type="ECO:0000259" key="11">
    <source>
        <dbReference type="Pfam" id="PF16178"/>
    </source>
</evidence>
<keyword evidence="3" id="KW-1003">Cell membrane</keyword>
<evidence type="ECO:0000313" key="13">
    <source>
        <dbReference type="Proteomes" id="UP001107558"/>
    </source>
</evidence>
<dbReference type="GO" id="GO:0046983">
    <property type="term" value="F:protein dimerization activity"/>
    <property type="evidence" value="ECO:0007669"/>
    <property type="project" value="InterPro"/>
</dbReference>
<feature type="transmembrane region" description="Helical" evidence="8">
    <location>
        <begin position="747"/>
        <end position="765"/>
    </location>
</feature>
<feature type="transmembrane region" description="Helical" evidence="8">
    <location>
        <begin position="537"/>
        <end position="565"/>
    </location>
</feature>
<feature type="compositionally biased region" description="Polar residues" evidence="9">
    <location>
        <begin position="1"/>
        <end position="11"/>
    </location>
</feature>
<dbReference type="Pfam" id="PF04547">
    <property type="entry name" value="Anoctamin"/>
    <property type="match status" value="1"/>
</dbReference>
<evidence type="ECO:0000256" key="3">
    <source>
        <dbReference type="ARBA" id="ARBA00022475"/>
    </source>
</evidence>
<dbReference type="InterPro" id="IPR032394">
    <property type="entry name" value="Anoct_dimer"/>
</dbReference>
<evidence type="ECO:0000256" key="6">
    <source>
        <dbReference type="ARBA" id="ARBA00023136"/>
    </source>
</evidence>
<comment type="subcellular location">
    <subcellularLocation>
        <location evidence="1">Cell membrane</location>
        <topology evidence="1">Multi-pass membrane protein</topology>
    </subcellularLocation>
    <subcellularLocation>
        <location evidence="8">Membrane</location>
        <topology evidence="8">Multi-pass membrane protein</topology>
    </subcellularLocation>
</comment>
<reference evidence="12" key="1">
    <citation type="submission" date="2021-03" db="EMBL/GenBank/DDBJ databases">
        <title>Chromosome level genome of the anhydrobiotic midge Polypedilum vanderplanki.</title>
        <authorList>
            <person name="Yoshida Y."/>
            <person name="Kikawada T."/>
            <person name="Gusev O."/>
        </authorList>
    </citation>
    <scope>NUCLEOTIDE SEQUENCE</scope>
    <source>
        <strain evidence="12">NIAS01</strain>
        <tissue evidence="12">Whole body or cell culture</tissue>
    </source>
</reference>
<name>A0A9J6BY93_POLVA</name>
<feature type="domain" description="Anoctamin dimerisation" evidence="11">
    <location>
        <begin position="285"/>
        <end position="525"/>
    </location>
</feature>
<dbReference type="GO" id="GO:0005886">
    <property type="term" value="C:plasma membrane"/>
    <property type="evidence" value="ECO:0007669"/>
    <property type="project" value="UniProtKB-SubCell"/>
</dbReference>
<evidence type="ECO:0000256" key="8">
    <source>
        <dbReference type="RuleBase" id="RU280814"/>
    </source>
</evidence>
<dbReference type="PANTHER" id="PTHR12308">
    <property type="entry name" value="ANOCTAMIN"/>
    <property type="match status" value="1"/>
</dbReference>
<evidence type="ECO:0000256" key="4">
    <source>
        <dbReference type="ARBA" id="ARBA00022692"/>
    </source>
</evidence>
<comment type="similarity">
    <text evidence="2 8">Belongs to the anoctamin family.</text>
</comment>
<feature type="compositionally biased region" description="Basic and acidic residues" evidence="9">
    <location>
        <begin position="258"/>
        <end position="282"/>
    </location>
</feature>
<dbReference type="EMBL" id="JADBJN010000002">
    <property type="protein sequence ID" value="KAG5674945.1"/>
    <property type="molecule type" value="Genomic_DNA"/>
</dbReference>
<dbReference type="InterPro" id="IPR007632">
    <property type="entry name" value="Anoctamin"/>
</dbReference>
<sequence length="1188" mass="138897">MDRSVQLNVSDSVEEEKSIGDDNKNHLTVYSGEYKLDNNIEASEIDRKAHSSPSKILRRNSILEENRQNMDMYRATSTRQARSLDNITENPDHWRFNGRNSNPNTHLKFINEANNSTNEASTSNNELIESDAFGPAVHPSLLPGTPMVESMSEVSRSYESGFSVNLNNDRNGSFDESFHSHYSKIGLLQRFAEIESMHPSALERKVSYKRHRKFNNSNDTIKEISPDSGQGDEISLYANQHHSEYEIEIIGGPDDDELNKGESDSAERRPSKQDPELREDPDTLFFRDGRRKIDMILCYEEEFDGAMTEEQAIQREQRRVFHENLIKEGLDLEIEDKSQSFDEKTYFVKIHLPWRTESRYAEVMNLKLPVRRFITISVKQNQAENTFLAKHPILEKLYNIFSKYWANLKIITEYDYNMIEKEPSFYSATSGGKREEQFIVKDRMTHYTGAQRSLIVFQILLRTKFDDGEKCGIRRLLNDATYNACFPLHEGRYDKVHTSGVSLDRRILYLEWAHPFKTWYKKQPLCLVRKYFGDKIALYFCWLGFYTWSLVPPAVVGFLCFIYGISTMNSDDNTPSKEMCDGYGPGNITLCPLCDKACSYQNLHESCLYAQITYLFDNPATVFFAIFMSLWATTFLELWKRKQSIIVWEWDLANIENDEEPRPEFETSVKTFRINPVTREKEAYMTYWSRFFRLMATGSIVMFMIFVVLGAVLGTIIYRISLVSIIYSGFDGMFIKSHAKLFTSMTAALINLIIIMLLTKLYHRLAIYLTSLENPRTQTEYEDSYTFKIFVFEFMNYYSSLIYIAFFKGRFFDYPGDDEARKSEFFRLKGDICDPAGCLSELCIQLSIIMIGKQFVNNFMEYLYPAFYNWWRQFKHRRETKDQKHMHTSWEQDYHLQDPGRLALFDEYLEMIIQYGFVTLFVAAFPLAPLFALINNITEIRLDAYKMVSQARRPLAERVEDIGAWYGILKIITYVSVVSNAFVIAYTSDFIPRMVYKFVYSETNDLRGYIDHSLSYFNTSDYREEWGTKNENDPEMCRYRGYRQAYNASEPYALSPVYWHVFAARLAFVVIFEHLVFIITAIMQFVIPDIPRELKTQMQREQLLAKEAKYQHGLSKAQEYEDLLSAIRENNHRPGRNAIGKSSWGRRIKQNDLNDSSTSSFPHMDNLYNRQKSRISLESTVWETGEKT</sequence>
<evidence type="ECO:0000313" key="12">
    <source>
        <dbReference type="EMBL" id="KAG5674945.1"/>
    </source>
</evidence>
<organism evidence="12 13">
    <name type="scientific">Polypedilum vanderplanki</name>
    <name type="common">Sleeping chironomid midge</name>
    <dbReference type="NCBI Taxonomy" id="319348"/>
    <lineage>
        <taxon>Eukaryota</taxon>
        <taxon>Metazoa</taxon>
        <taxon>Ecdysozoa</taxon>
        <taxon>Arthropoda</taxon>
        <taxon>Hexapoda</taxon>
        <taxon>Insecta</taxon>
        <taxon>Pterygota</taxon>
        <taxon>Neoptera</taxon>
        <taxon>Endopterygota</taxon>
        <taxon>Diptera</taxon>
        <taxon>Nematocera</taxon>
        <taxon>Chironomoidea</taxon>
        <taxon>Chironomidae</taxon>
        <taxon>Chironominae</taxon>
        <taxon>Polypedilum</taxon>
        <taxon>Polypedilum</taxon>
    </lineage>
</organism>
<feature type="transmembrane region" description="Helical" evidence="8">
    <location>
        <begin position="964"/>
        <end position="987"/>
    </location>
</feature>
<keyword evidence="7" id="KW-0325">Glycoprotein</keyword>
<feature type="transmembrane region" description="Helical" evidence="8">
    <location>
        <begin position="785"/>
        <end position="806"/>
    </location>
</feature>
<keyword evidence="13" id="KW-1185">Reference proteome</keyword>
<evidence type="ECO:0000256" key="2">
    <source>
        <dbReference type="ARBA" id="ARBA00009671"/>
    </source>
</evidence>
<dbReference type="Proteomes" id="UP001107558">
    <property type="component" value="Chromosome 2"/>
</dbReference>
<dbReference type="GO" id="GO:0005254">
    <property type="term" value="F:chloride channel activity"/>
    <property type="evidence" value="ECO:0007669"/>
    <property type="project" value="TreeGrafter"/>
</dbReference>
<dbReference type="InterPro" id="IPR049452">
    <property type="entry name" value="Anoctamin_TM"/>
</dbReference>
<proteinExistence type="inferred from homology"/>
<keyword evidence="5 8" id="KW-1133">Transmembrane helix</keyword>
<keyword evidence="6 8" id="KW-0472">Membrane</keyword>
<comment type="caution">
    <text evidence="8">Lacks conserved residue(s) required for the propagation of feature annotation.</text>
</comment>
<evidence type="ECO:0000259" key="10">
    <source>
        <dbReference type="Pfam" id="PF04547"/>
    </source>
</evidence>
<dbReference type="Pfam" id="PF16178">
    <property type="entry name" value="Anoct_dimer"/>
    <property type="match status" value="1"/>
</dbReference>
<feature type="transmembrane region" description="Helical" evidence="8">
    <location>
        <begin position="912"/>
        <end position="934"/>
    </location>
</feature>
<dbReference type="PANTHER" id="PTHR12308:SF84">
    <property type="entry name" value="ANOCTAMIN"/>
    <property type="match status" value="1"/>
</dbReference>
<dbReference type="AlphaFoldDB" id="A0A9J6BY93"/>